<proteinExistence type="predicted"/>
<dbReference type="NCBIfam" id="NF009239">
    <property type="entry name" value="PRK12595.1"/>
    <property type="match status" value="1"/>
</dbReference>
<dbReference type="Pfam" id="PF00793">
    <property type="entry name" value="DAHP_synth_1"/>
    <property type="match status" value="1"/>
</dbReference>
<dbReference type="PANTHER" id="PTHR43018:SF2">
    <property type="entry name" value="PHOSPHO-2-DEHYDRO-3-DEOXYHEPTONATE ALDOLASE"/>
    <property type="match status" value="1"/>
</dbReference>
<feature type="domain" description="DAHP synthase ferredoxin-like" evidence="3">
    <location>
        <begin position="1"/>
        <end position="67"/>
    </location>
</feature>
<dbReference type="GO" id="GO:0009073">
    <property type="term" value="P:aromatic amino acid family biosynthetic process"/>
    <property type="evidence" value="ECO:0007669"/>
    <property type="project" value="InterPro"/>
</dbReference>
<dbReference type="SUPFAM" id="SSF51569">
    <property type="entry name" value="Aldolase"/>
    <property type="match status" value="1"/>
</dbReference>
<dbReference type="GO" id="GO:0016832">
    <property type="term" value="F:aldehyde-lyase activity"/>
    <property type="evidence" value="ECO:0007669"/>
    <property type="project" value="InterPro"/>
</dbReference>
<dbReference type="Gene3D" id="3.20.20.70">
    <property type="entry name" value="Aldolase class I"/>
    <property type="match status" value="1"/>
</dbReference>
<dbReference type="InterPro" id="IPR052899">
    <property type="entry name" value="Class-I_DAHP_synthase"/>
</dbReference>
<feature type="domain" description="DAHP synthetase I/KDSA" evidence="2">
    <location>
        <begin position="82"/>
        <end position="328"/>
    </location>
</feature>
<evidence type="ECO:0000259" key="2">
    <source>
        <dbReference type="Pfam" id="PF00793"/>
    </source>
</evidence>
<dbReference type="InterPro" id="IPR006268">
    <property type="entry name" value="DAHP_syn_2"/>
</dbReference>
<dbReference type="Proteomes" id="UP000177876">
    <property type="component" value="Unassembled WGS sequence"/>
</dbReference>
<evidence type="ECO:0000259" key="3">
    <source>
        <dbReference type="Pfam" id="PF18152"/>
    </source>
</evidence>
<dbReference type="NCBIfam" id="NF006421">
    <property type="entry name" value="PRK08673.1"/>
    <property type="match status" value="1"/>
</dbReference>
<evidence type="ECO:0000313" key="4">
    <source>
        <dbReference type="EMBL" id="OFW59737.1"/>
    </source>
</evidence>
<accession>A0A1F2WSA9</accession>
<protein>
    <submittedName>
        <fullName evidence="4">3-deoxy-7-phosphoheptulonate synthase</fullName>
    </submittedName>
</protein>
<dbReference type="STRING" id="1797197.A2Y75_05020"/>
<organism evidence="4 5">
    <name type="scientific">Candidatus Solincola sediminis</name>
    <dbReference type="NCBI Taxonomy" id="1797199"/>
    <lineage>
        <taxon>Bacteria</taxon>
        <taxon>Bacillati</taxon>
        <taxon>Actinomycetota</taxon>
        <taxon>Candidatus Geothermincolia</taxon>
        <taxon>Candidatus Geothermincolales</taxon>
        <taxon>Candidatus Geothermincolaceae</taxon>
        <taxon>Candidatus Solincola</taxon>
    </lineage>
</organism>
<dbReference type="InterPro" id="IPR013785">
    <property type="entry name" value="Aldolase_TIM"/>
</dbReference>
<dbReference type="NCBIfam" id="TIGR01361">
    <property type="entry name" value="DAHP_synth_Bsub"/>
    <property type="match status" value="1"/>
</dbReference>
<evidence type="ECO:0000256" key="1">
    <source>
        <dbReference type="ARBA" id="ARBA00022679"/>
    </source>
</evidence>
<sequence>MIVVMSQEATPEQIEAVLRKIESFGLQTHPIYGVQKTVIGVIGDDKTKVVETMAGYSGIEQIIPILKPYKFASRETHPQNTVIDVSGIAIGGDKIAIMAGPCAVESREQILNTARLVKMAGGCILRGGAYKPRTSPYSFQGLGEEGLKYLAEAREETGLPVITELTDPRNIDLFCEYTDIIQVGARNMQNFVLLTEIGRSGHPALLKRGPSSKIEDLLLAAEYIIKEGNLNIILCERGISTFETYTRNTLDLSAVAALKQLSHLPVVVDPSHSVGVANLIPAMSMASIAAGADGLLVEIHPNPNAALCDGPQSLDFETFTNLMHKLRKLAAAIGRDL</sequence>
<dbReference type="Gene3D" id="3.30.70.1140">
    <property type="entry name" value="Phospho-2-dehydro-3-deoxyheptonate aldolase, domain 1"/>
    <property type="match status" value="1"/>
</dbReference>
<gene>
    <name evidence="4" type="ORF">A2Y75_05020</name>
</gene>
<dbReference type="InterPro" id="IPR006218">
    <property type="entry name" value="DAHP1/KDSA"/>
</dbReference>
<name>A0A1F2WSA9_9ACTN</name>
<comment type="caution">
    <text evidence="4">The sequence shown here is derived from an EMBL/GenBank/DDBJ whole genome shotgun (WGS) entry which is preliminary data.</text>
</comment>
<dbReference type="EMBL" id="MELK01000011">
    <property type="protein sequence ID" value="OFW59737.1"/>
    <property type="molecule type" value="Genomic_DNA"/>
</dbReference>
<dbReference type="PANTHER" id="PTHR43018">
    <property type="entry name" value="PHOSPHO-2-DEHYDRO-3-DEOXYHEPTONATE ALDOLASE"/>
    <property type="match status" value="1"/>
</dbReference>
<evidence type="ECO:0000313" key="5">
    <source>
        <dbReference type="Proteomes" id="UP000177876"/>
    </source>
</evidence>
<keyword evidence="1" id="KW-0808">Transferase</keyword>
<reference evidence="4 5" key="1">
    <citation type="journal article" date="2016" name="Nat. Commun.">
        <title>Thousands of microbial genomes shed light on interconnected biogeochemical processes in an aquifer system.</title>
        <authorList>
            <person name="Anantharaman K."/>
            <person name="Brown C.T."/>
            <person name="Hug L.A."/>
            <person name="Sharon I."/>
            <person name="Castelle C.J."/>
            <person name="Probst A.J."/>
            <person name="Thomas B.C."/>
            <person name="Singh A."/>
            <person name="Wilkins M.J."/>
            <person name="Karaoz U."/>
            <person name="Brodie E.L."/>
            <person name="Williams K.H."/>
            <person name="Hubbard S.S."/>
            <person name="Banfield J.F."/>
        </authorList>
    </citation>
    <scope>NUCLEOTIDE SEQUENCE [LARGE SCALE GENOMIC DNA]</scope>
</reference>
<dbReference type="AlphaFoldDB" id="A0A1F2WSA9"/>
<dbReference type="Pfam" id="PF18152">
    <property type="entry name" value="DAHP_snth_FXD"/>
    <property type="match status" value="1"/>
</dbReference>
<dbReference type="InterPro" id="IPR041071">
    <property type="entry name" value="DAHP_snth_FXD"/>
</dbReference>
<dbReference type="GO" id="GO:0016740">
    <property type="term" value="F:transferase activity"/>
    <property type="evidence" value="ECO:0007669"/>
    <property type="project" value="UniProtKB-KW"/>
</dbReference>